<dbReference type="SUPFAM" id="SSF81345">
    <property type="entry name" value="ABC transporter involved in vitamin B12 uptake, BtuC"/>
    <property type="match status" value="1"/>
</dbReference>
<proteinExistence type="inferred from homology"/>
<dbReference type="Proteomes" id="UP001236274">
    <property type="component" value="Unassembled WGS sequence"/>
</dbReference>
<comment type="subcellular location">
    <subcellularLocation>
        <location evidence="6">Cell membrane</location>
        <topology evidence="6">Multi-pass membrane protein</topology>
    </subcellularLocation>
    <subcellularLocation>
        <location evidence="1">Membrane</location>
        <topology evidence="1">Multi-pass membrane protein</topology>
    </subcellularLocation>
</comment>
<dbReference type="InterPro" id="IPR001626">
    <property type="entry name" value="ABC_TroCD"/>
</dbReference>
<evidence type="ECO:0000256" key="3">
    <source>
        <dbReference type="ARBA" id="ARBA00022692"/>
    </source>
</evidence>
<reference evidence="9" key="3">
    <citation type="submission" date="2023-05" db="EMBL/GenBank/DDBJ databases">
        <title>Cataloging the Phylogenetic Diversity of Human Bladder Bacteria.</title>
        <authorList>
            <person name="Du J."/>
        </authorList>
    </citation>
    <scope>NUCLEOTIDE SEQUENCE</scope>
    <source>
        <strain evidence="9">UMB10101</strain>
    </source>
</reference>
<evidence type="ECO:0000313" key="10">
    <source>
        <dbReference type="EMBL" id="RJY50653.1"/>
    </source>
</evidence>
<feature type="transmembrane region" description="Helical" evidence="7">
    <location>
        <begin position="6"/>
        <end position="30"/>
    </location>
</feature>
<evidence type="ECO:0000256" key="5">
    <source>
        <dbReference type="ARBA" id="ARBA00023136"/>
    </source>
</evidence>
<evidence type="ECO:0000256" key="7">
    <source>
        <dbReference type="SAM" id="Phobius"/>
    </source>
</evidence>
<dbReference type="PANTHER" id="PTHR30477">
    <property type="entry name" value="ABC-TRANSPORTER METAL-BINDING PROTEIN"/>
    <property type="match status" value="1"/>
</dbReference>
<dbReference type="AlphaFoldDB" id="A0A133S407"/>
<reference evidence="10 12" key="2">
    <citation type="submission" date="2018-09" db="EMBL/GenBank/DDBJ databases">
        <title>Genome sequence of Veillonella atypica isolated from periodontal Korean patients.</title>
        <authorList>
            <person name="Lee J.-H."/>
            <person name="Moon J.-H."/>
            <person name="Shin S.-Y."/>
        </authorList>
    </citation>
    <scope>NUCLEOTIDE SEQUENCE [LARGE SCALE GENOMIC DNA]</scope>
    <source>
        <strain evidence="10 12">KHUD_V1</strain>
    </source>
</reference>
<evidence type="ECO:0000313" key="12">
    <source>
        <dbReference type="Proteomes" id="UP000277803"/>
    </source>
</evidence>
<feature type="transmembrane region" description="Helical" evidence="7">
    <location>
        <begin position="79"/>
        <end position="103"/>
    </location>
</feature>
<evidence type="ECO:0000313" key="11">
    <source>
        <dbReference type="Proteomes" id="UP000070226"/>
    </source>
</evidence>
<comment type="similarity">
    <text evidence="2 6">Belongs to the ABC-3 integral membrane protein family.</text>
</comment>
<dbReference type="EMBL" id="QXZZ01000024">
    <property type="protein sequence ID" value="RJY50653.1"/>
    <property type="molecule type" value="Genomic_DNA"/>
</dbReference>
<dbReference type="CDD" id="cd06550">
    <property type="entry name" value="TM_ABC_iron-siderophores_like"/>
    <property type="match status" value="1"/>
</dbReference>
<organism evidence="8">
    <name type="scientific">Veillonella atypica</name>
    <dbReference type="NCBI Taxonomy" id="39777"/>
    <lineage>
        <taxon>Bacteria</taxon>
        <taxon>Bacillati</taxon>
        <taxon>Bacillota</taxon>
        <taxon>Negativicutes</taxon>
        <taxon>Veillonellales</taxon>
        <taxon>Veillonellaceae</taxon>
        <taxon>Veillonella</taxon>
    </lineage>
</organism>
<dbReference type="GO" id="GO:0055085">
    <property type="term" value="P:transmembrane transport"/>
    <property type="evidence" value="ECO:0007669"/>
    <property type="project" value="InterPro"/>
</dbReference>
<keyword evidence="5 7" id="KW-0472">Membrane</keyword>
<evidence type="ECO:0000256" key="6">
    <source>
        <dbReference type="RuleBase" id="RU003943"/>
    </source>
</evidence>
<evidence type="ECO:0000313" key="8">
    <source>
        <dbReference type="EMBL" id="KXA63635.1"/>
    </source>
</evidence>
<dbReference type="PANTHER" id="PTHR30477:SF0">
    <property type="entry name" value="METAL TRANSPORT SYSTEM MEMBRANE PROTEIN TM_0125-RELATED"/>
    <property type="match status" value="1"/>
</dbReference>
<dbReference type="Pfam" id="PF00950">
    <property type="entry name" value="ABC-3"/>
    <property type="match status" value="1"/>
</dbReference>
<feature type="transmembrane region" description="Helical" evidence="7">
    <location>
        <begin position="242"/>
        <end position="261"/>
    </location>
</feature>
<reference evidence="8 11" key="1">
    <citation type="submission" date="2016-01" db="EMBL/GenBank/DDBJ databases">
        <authorList>
            <person name="Oliw E.H."/>
        </authorList>
    </citation>
    <scope>NUCLEOTIDE SEQUENCE [LARGE SCALE GENOMIC DNA]</scope>
    <source>
        <strain evidence="8 11">CMW7756B</strain>
    </source>
</reference>
<feature type="transmembrane region" description="Helical" evidence="7">
    <location>
        <begin position="50"/>
        <end position="73"/>
    </location>
</feature>
<feature type="transmembrane region" description="Helical" evidence="7">
    <location>
        <begin position="115"/>
        <end position="146"/>
    </location>
</feature>
<dbReference type="RefSeq" id="WP_005376649.1">
    <property type="nucleotide sequence ID" value="NZ_CABFMO010000009.1"/>
</dbReference>
<dbReference type="Proteomes" id="UP000277803">
    <property type="component" value="Unassembled WGS sequence"/>
</dbReference>
<comment type="caution">
    <text evidence="8">The sequence shown here is derived from an EMBL/GenBank/DDBJ whole genome shotgun (WGS) entry which is preliminary data.</text>
</comment>
<gene>
    <name evidence="10" type="ORF">D2965_04595</name>
    <name evidence="8" type="ORF">HMPREF3233_01274</name>
    <name evidence="9" type="ORF">QP520_07040</name>
</gene>
<dbReference type="Gene3D" id="1.10.3470.10">
    <property type="entry name" value="ABC transporter involved in vitamin B12 uptake, BtuC"/>
    <property type="match status" value="1"/>
</dbReference>
<protein>
    <submittedName>
        <fullName evidence="8">ABC 3 transport family protein</fullName>
    </submittedName>
    <submittedName>
        <fullName evidence="9">Metal ABC transporter permease</fullName>
    </submittedName>
</protein>
<dbReference type="GO" id="GO:0010043">
    <property type="term" value="P:response to zinc ion"/>
    <property type="evidence" value="ECO:0007669"/>
    <property type="project" value="TreeGrafter"/>
</dbReference>
<dbReference type="EMBL" id="LRQT01000055">
    <property type="protein sequence ID" value="KXA63635.1"/>
    <property type="molecule type" value="Genomic_DNA"/>
</dbReference>
<feature type="transmembrane region" description="Helical" evidence="7">
    <location>
        <begin position="214"/>
        <end position="236"/>
    </location>
</feature>
<evidence type="ECO:0000256" key="2">
    <source>
        <dbReference type="ARBA" id="ARBA00008034"/>
    </source>
</evidence>
<accession>A0A133S407</accession>
<dbReference type="EMBL" id="JASORJ010000011">
    <property type="protein sequence ID" value="MDK7357380.1"/>
    <property type="molecule type" value="Genomic_DNA"/>
</dbReference>
<evidence type="ECO:0000313" key="9">
    <source>
        <dbReference type="EMBL" id="MDK7357380.1"/>
    </source>
</evidence>
<keyword evidence="4 7" id="KW-1133">Transmembrane helix</keyword>
<dbReference type="STRING" id="39777.B7L28_01035"/>
<dbReference type="Proteomes" id="UP000070226">
    <property type="component" value="Unassembled WGS sequence"/>
</dbReference>
<dbReference type="GO" id="GO:0043190">
    <property type="term" value="C:ATP-binding cassette (ABC) transporter complex"/>
    <property type="evidence" value="ECO:0007669"/>
    <property type="project" value="InterPro"/>
</dbReference>
<evidence type="ECO:0000256" key="4">
    <source>
        <dbReference type="ARBA" id="ARBA00022989"/>
    </source>
</evidence>
<dbReference type="InterPro" id="IPR037294">
    <property type="entry name" value="ABC_BtuC-like"/>
</dbReference>
<keyword evidence="3 6" id="KW-0812">Transmembrane</keyword>
<evidence type="ECO:0000256" key="1">
    <source>
        <dbReference type="ARBA" id="ARBA00004141"/>
    </source>
</evidence>
<feature type="transmembrane region" description="Helical" evidence="7">
    <location>
        <begin position="171"/>
        <end position="202"/>
    </location>
</feature>
<dbReference type="PATRIC" id="fig|39777.7.peg.1240"/>
<name>A0A133S407_9FIRM</name>
<sequence>MFNYDFMQNAFFVAVCISLLCPCIGIFMVLRRSSMIGDTMSHASLAGITLGLLTNTNPILGAFIFTAICGALIEFLRKYFSHHLDLILTIILSLSIGTAITLISSGKLKANANVFFFGSILTVNTTDMISIAVLTILSVLTLYFLYNSLLYIAYDEEAARVAGVKVDLINYVFAILMAAAVSISIKIVGVLVLSAMIALPVASALQLEKGFRTTLLCSIGFSLLAMIIGLFGSYYLNVAPGGFVSLTSVFILLVVLIIKNIKSIIRRMQFSK</sequence>
<dbReference type="GeneID" id="57774413"/>
<keyword evidence="6" id="KW-0813">Transport</keyword>
<dbReference type="KEGG" id="vat:B7L28_01035"/>